<accession>A0ABU8EYN2</accession>
<reference evidence="2 3" key="1">
    <citation type="submission" date="2023-12" db="EMBL/GenBank/DDBJ databases">
        <title>Friends and Foes: Symbiotic and Algicidal bacterial influence on Karenia brevis blooms.</title>
        <authorList>
            <person name="Fei C."/>
            <person name="Mohamed A.R."/>
            <person name="Booker A."/>
            <person name="Arshad M."/>
            <person name="Klass S."/>
            <person name="Ahn S."/>
            <person name="Gilbert P.M."/>
            <person name="Heil C.A."/>
            <person name="Martinez J.M."/>
            <person name="Amin S.A."/>
        </authorList>
    </citation>
    <scope>NUCLEOTIDE SEQUENCE [LARGE SCALE GENOMIC DNA]</scope>
    <source>
        <strain evidence="2 3">CE15</strain>
    </source>
</reference>
<keyword evidence="1" id="KW-0472">Membrane</keyword>
<keyword evidence="1" id="KW-0812">Transmembrane</keyword>
<dbReference type="RefSeq" id="WP_336436142.1">
    <property type="nucleotide sequence ID" value="NZ_JBAWKS010000002.1"/>
</dbReference>
<evidence type="ECO:0000256" key="1">
    <source>
        <dbReference type="SAM" id="Phobius"/>
    </source>
</evidence>
<dbReference type="Proteomes" id="UP001382455">
    <property type="component" value="Unassembled WGS sequence"/>
</dbReference>
<comment type="caution">
    <text evidence="2">The sequence shown here is derived from an EMBL/GenBank/DDBJ whole genome shotgun (WGS) entry which is preliminary data.</text>
</comment>
<evidence type="ECO:0008006" key="4">
    <source>
        <dbReference type="Google" id="ProtNLM"/>
    </source>
</evidence>
<sequence>MEERSVTKGAIIIAALSIGGIVGAYLWRFGIGLDGTMENWAHFGDFFGGSLGPILTFLTMVVAMATLVSQAINSSKSTKAQEEINETYRKTVELLAEHNKKQIQVDEKRLKNEIARECLLIQSAQVEDLKKIYHRLTPPYNNNASLFDTLNDFVYSISVFTTLIDSLFGKVRKSEYEEVVVFNIRTAISISKAIRVNLEVHAETDLEKDIFKDIQLNETVLTEMLSRFDT</sequence>
<feature type="transmembrane region" description="Helical" evidence="1">
    <location>
        <begin position="9"/>
        <end position="27"/>
    </location>
</feature>
<name>A0ABU8EYN2_9GAMM</name>
<proteinExistence type="predicted"/>
<evidence type="ECO:0000313" key="2">
    <source>
        <dbReference type="EMBL" id="MEI4551112.1"/>
    </source>
</evidence>
<keyword evidence="3" id="KW-1185">Reference proteome</keyword>
<dbReference type="EMBL" id="JBAWKS010000002">
    <property type="protein sequence ID" value="MEI4551112.1"/>
    <property type="molecule type" value="Genomic_DNA"/>
</dbReference>
<evidence type="ECO:0000313" key="3">
    <source>
        <dbReference type="Proteomes" id="UP001382455"/>
    </source>
</evidence>
<feature type="transmembrane region" description="Helical" evidence="1">
    <location>
        <begin position="47"/>
        <end position="69"/>
    </location>
</feature>
<gene>
    <name evidence="2" type="ORF">WAE96_15675</name>
</gene>
<protein>
    <recommendedName>
        <fullName evidence="4">5-bromo-4-chloroindolyl phosphate hydrolysis protein</fullName>
    </recommendedName>
</protein>
<organism evidence="2 3">
    <name type="scientific">Pseudoalteromonas spongiae</name>
    <dbReference type="NCBI Taxonomy" id="298657"/>
    <lineage>
        <taxon>Bacteria</taxon>
        <taxon>Pseudomonadati</taxon>
        <taxon>Pseudomonadota</taxon>
        <taxon>Gammaproteobacteria</taxon>
        <taxon>Alteromonadales</taxon>
        <taxon>Pseudoalteromonadaceae</taxon>
        <taxon>Pseudoalteromonas</taxon>
    </lineage>
</organism>
<keyword evidence="1" id="KW-1133">Transmembrane helix</keyword>